<protein>
    <submittedName>
        <fullName evidence="5">ADP-heptose synthase / D-glycero-beta-D-manno-heptose 7-phosphate kinase</fullName>
        <ecNumber evidence="5">2.7.-.-</ecNumber>
    </submittedName>
</protein>
<evidence type="ECO:0000313" key="5">
    <source>
        <dbReference type="EMBL" id="CAI2717038.1"/>
    </source>
</evidence>
<dbReference type="InterPro" id="IPR011611">
    <property type="entry name" value="PfkB_dom"/>
</dbReference>
<evidence type="ECO:0000259" key="3">
    <source>
        <dbReference type="Pfam" id="PF00294"/>
    </source>
</evidence>
<evidence type="ECO:0000256" key="2">
    <source>
        <dbReference type="ARBA" id="ARBA00023277"/>
    </source>
</evidence>
<dbReference type="GO" id="GO:0016301">
    <property type="term" value="F:kinase activity"/>
    <property type="evidence" value="ECO:0007669"/>
    <property type="project" value="UniProtKB-KW"/>
</dbReference>
<gene>
    <name evidence="5" type="ORF">NSPWAT_0179</name>
</gene>
<reference evidence="5 6" key="1">
    <citation type="submission" date="2022-09" db="EMBL/GenBank/DDBJ databases">
        <authorList>
            <person name="Kop L."/>
        </authorList>
    </citation>
    <scope>NUCLEOTIDE SEQUENCE [LARGE SCALE GENOMIC DNA]</scope>
    <source>
        <strain evidence="5 6">347</strain>
    </source>
</reference>
<accession>A0ABM9HA56</accession>
<dbReference type="InterPro" id="IPR029056">
    <property type="entry name" value="Ribokinase-like"/>
</dbReference>
<dbReference type="EMBL" id="OX336137">
    <property type="protein sequence ID" value="CAI2717038.1"/>
    <property type="molecule type" value="Genomic_DNA"/>
</dbReference>
<dbReference type="InterPro" id="IPR014729">
    <property type="entry name" value="Rossmann-like_a/b/a_fold"/>
</dbReference>
<dbReference type="SUPFAM" id="SSF52374">
    <property type="entry name" value="Nucleotidylyl transferase"/>
    <property type="match status" value="1"/>
</dbReference>
<dbReference type="Proteomes" id="UP001157733">
    <property type="component" value="Chromosome"/>
</dbReference>
<dbReference type="Pfam" id="PF00294">
    <property type="entry name" value="PfkB"/>
    <property type="match status" value="1"/>
</dbReference>
<dbReference type="InterPro" id="IPR004821">
    <property type="entry name" value="Cyt_trans-like"/>
</dbReference>
<organism evidence="5 6">
    <name type="scientific">Nitrospina watsonii</name>
    <dbReference type="NCBI Taxonomy" id="1323948"/>
    <lineage>
        <taxon>Bacteria</taxon>
        <taxon>Pseudomonadati</taxon>
        <taxon>Nitrospinota/Tectimicrobiota group</taxon>
        <taxon>Nitrospinota</taxon>
        <taxon>Nitrospinia</taxon>
        <taxon>Nitrospinales</taxon>
        <taxon>Nitrospinaceae</taxon>
        <taxon>Nitrospina</taxon>
    </lineage>
</organism>
<sequence>MATDPQNKIFTFEDLAAKVRELKAAGKKVVLSHGVFDLIHPGIIQHLNAARGMGDILVVTVIKDKDVRRGPGRPVFPEALRLANVASLAQIDAVCLVDDERPFECVRSLNPDVFAKGQAHHERDQEVNRKIFEEERDLFWGEIQIRETDGFSMRSSHILRNFYDLYPEDTKLFLKKFFKRHTFKEIADYLHGMENLRVCLIGDGIIDEYHYCEPMGKAGKANLVVNRFLSHEVFAGGAFAIANHVAGLCKEVHLVTLLGLDNPRVEFIRDNLKPNVTTRFFYRDEGPTITKTRFVHQYLNQKLFEVNYINDTKLGASLDREVADYVRQKVKDYDLVLLSDFGHGFVSETIYRALVESSKVLAVNTQTNAANSGYNLITKYAKPHYVCLDEPEVRLAAQDKHGAIDQIALDIKNQIDANHLVVTLGKRGSLGVNSEEQVVRTPIFSTNVVDTIGAGDAYFAYTAPCVAQSMPMDMVTFVGNAVGALAVQIMGNKRSVEKNEVLELIHSLAK</sequence>
<dbReference type="Gene3D" id="3.40.50.620">
    <property type="entry name" value="HUPs"/>
    <property type="match status" value="1"/>
</dbReference>
<keyword evidence="6" id="KW-1185">Reference proteome</keyword>
<dbReference type="EC" id="2.7.-.-" evidence="5"/>
<dbReference type="PANTHER" id="PTHR46969">
    <property type="entry name" value="BIFUNCTIONAL PROTEIN HLDE"/>
    <property type="match status" value="1"/>
</dbReference>
<name>A0ABM9HA56_9BACT</name>
<keyword evidence="1" id="KW-0511">Multifunctional enzyme</keyword>
<feature type="domain" description="Cytidyltransferase-like" evidence="4">
    <location>
        <begin position="34"/>
        <end position="123"/>
    </location>
</feature>
<keyword evidence="5" id="KW-0418">Kinase</keyword>
<dbReference type="RefSeq" id="WP_282010009.1">
    <property type="nucleotide sequence ID" value="NZ_OX336137.1"/>
</dbReference>
<dbReference type="SUPFAM" id="SSF53613">
    <property type="entry name" value="Ribokinase-like"/>
    <property type="match status" value="1"/>
</dbReference>
<feature type="domain" description="Carbohydrate kinase PfkB" evidence="3">
    <location>
        <begin position="198"/>
        <end position="497"/>
    </location>
</feature>
<evidence type="ECO:0000313" key="6">
    <source>
        <dbReference type="Proteomes" id="UP001157733"/>
    </source>
</evidence>
<dbReference type="Pfam" id="PF01467">
    <property type="entry name" value="CTP_transf_like"/>
    <property type="match status" value="1"/>
</dbReference>
<keyword evidence="2" id="KW-0119">Carbohydrate metabolism</keyword>
<evidence type="ECO:0000259" key="4">
    <source>
        <dbReference type="Pfam" id="PF01467"/>
    </source>
</evidence>
<keyword evidence="5" id="KW-0808">Transferase</keyword>
<evidence type="ECO:0000256" key="1">
    <source>
        <dbReference type="ARBA" id="ARBA00023268"/>
    </source>
</evidence>
<dbReference type="PANTHER" id="PTHR46969:SF1">
    <property type="entry name" value="BIFUNCTIONAL PROTEIN HLDE"/>
    <property type="match status" value="1"/>
</dbReference>
<dbReference type="Gene3D" id="3.40.1190.20">
    <property type="match status" value="1"/>
</dbReference>
<proteinExistence type="predicted"/>